<protein>
    <submittedName>
        <fullName evidence="1">DUF1835 domain-containing protein</fullName>
    </submittedName>
</protein>
<sequence length="311" mass="36256">MKTKRILHITNGQVLTDYLQSLKYEGDTLTWQEMLCEGPTIAKIDSDEFLDVRKAFLKEYYDIEVNTAEVKSEISKLDSANDYDEIVLWFEYDLFCHINLIGVMNLIHQKEITTPLSLVCSGRVDGNDRLTALPELKERQLHQHYKARRLLTEDDMQLMIALWRTYNSKDHNIFKMYITERTDFKYLSNCLKAHLKRFPDSVSGLSTLETNILKLIDEKRIVSEGQLLGYCLNHQGYYGFGDLQFKRMLKYLASYFEMKDKSYQLTEHGKRAITGITNEASIVKNTMIYGGVNRLDYHFDVAQNKLINPKA</sequence>
<evidence type="ECO:0000313" key="2">
    <source>
        <dbReference type="Proteomes" id="UP001595812"/>
    </source>
</evidence>
<gene>
    <name evidence="1" type="ORF">ACFOSX_12280</name>
</gene>
<evidence type="ECO:0000313" key="1">
    <source>
        <dbReference type="EMBL" id="MFC3878006.1"/>
    </source>
</evidence>
<organism evidence="1 2">
    <name type="scientific">Winogradskyella maritima</name>
    <dbReference type="NCBI Taxonomy" id="1517766"/>
    <lineage>
        <taxon>Bacteria</taxon>
        <taxon>Pseudomonadati</taxon>
        <taxon>Bacteroidota</taxon>
        <taxon>Flavobacteriia</taxon>
        <taxon>Flavobacteriales</taxon>
        <taxon>Flavobacteriaceae</taxon>
        <taxon>Winogradskyella</taxon>
    </lineage>
</organism>
<dbReference type="Proteomes" id="UP001595812">
    <property type="component" value="Unassembled WGS sequence"/>
</dbReference>
<keyword evidence="2" id="KW-1185">Reference proteome</keyword>
<proteinExistence type="predicted"/>
<comment type="caution">
    <text evidence="1">The sequence shown here is derived from an EMBL/GenBank/DDBJ whole genome shotgun (WGS) entry which is preliminary data.</text>
</comment>
<reference evidence="2" key="1">
    <citation type="journal article" date="2019" name="Int. J. Syst. Evol. Microbiol.">
        <title>The Global Catalogue of Microorganisms (GCM) 10K type strain sequencing project: providing services to taxonomists for standard genome sequencing and annotation.</title>
        <authorList>
            <consortium name="The Broad Institute Genomics Platform"/>
            <consortium name="The Broad Institute Genome Sequencing Center for Infectious Disease"/>
            <person name="Wu L."/>
            <person name="Ma J."/>
        </authorList>
    </citation>
    <scope>NUCLEOTIDE SEQUENCE [LARGE SCALE GENOMIC DNA]</scope>
    <source>
        <strain evidence="2">CECT 8979</strain>
    </source>
</reference>
<dbReference type="EMBL" id="JBHSAT010000022">
    <property type="protein sequence ID" value="MFC3878006.1"/>
    <property type="molecule type" value="Genomic_DNA"/>
</dbReference>
<dbReference type="RefSeq" id="WP_386101516.1">
    <property type="nucleotide sequence ID" value="NZ_JBHSAT010000022.1"/>
</dbReference>
<name>A0ABV8AIW3_9FLAO</name>
<accession>A0ABV8AIW3</accession>